<dbReference type="Gene3D" id="1.20.58.340">
    <property type="entry name" value="Magnesium transport protein CorA, transmembrane region"/>
    <property type="match status" value="1"/>
</dbReference>
<dbReference type="GO" id="GO:0046873">
    <property type="term" value="F:metal ion transmembrane transporter activity"/>
    <property type="evidence" value="ECO:0007669"/>
    <property type="project" value="InterPro"/>
</dbReference>
<dbReference type="Pfam" id="PF00520">
    <property type="entry name" value="Ion_trans"/>
    <property type="match status" value="1"/>
</dbReference>
<feature type="transmembrane region" description="Helical" evidence="7">
    <location>
        <begin position="457"/>
        <end position="478"/>
    </location>
</feature>
<dbReference type="Gene3D" id="1.20.120.350">
    <property type="entry name" value="Voltage-gated potassium channels. Chain C"/>
    <property type="match status" value="1"/>
</dbReference>
<dbReference type="InterPro" id="IPR005821">
    <property type="entry name" value="Ion_trans_dom"/>
</dbReference>
<feature type="transmembrane region" description="Helical" evidence="7">
    <location>
        <begin position="36"/>
        <end position="55"/>
    </location>
</feature>
<dbReference type="InterPro" id="IPR002523">
    <property type="entry name" value="MgTranspt_CorA/ZnTranspt_ZntB"/>
</dbReference>
<comment type="caution">
    <text evidence="9">The sequence shown here is derived from an EMBL/GenBank/DDBJ whole genome shotgun (WGS) entry which is preliminary data.</text>
</comment>
<comment type="similarity">
    <text evidence="2">Belongs to the CorA metal ion transporter (MIT) (TC 1.A.35) family.</text>
</comment>
<evidence type="ECO:0000256" key="5">
    <source>
        <dbReference type="ARBA" id="ARBA00023136"/>
    </source>
</evidence>
<evidence type="ECO:0000259" key="8">
    <source>
        <dbReference type="Pfam" id="PF00520"/>
    </source>
</evidence>
<evidence type="ECO:0000313" key="10">
    <source>
        <dbReference type="Proteomes" id="UP001065682"/>
    </source>
</evidence>
<keyword evidence="4 7" id="KW-1133">Transmembrane helix</keyword>
<dbReference type="EMBL" id="VHLL01000002">
    <property type="protein sequence ID" value="MCT8337000.1"/>
    <property type="molecule type" value="Genomic_DNA"/>
</dbReference>
<dbReference type="SUPFAM" id="SSF143865">
    <property type="entry name" value="CorA soluble domain-like"/>
    <property type="match status" value="1"/>
</dbReference>
<feature type="domain" description="Ion transport" evidence="8">
    <location>
        <begin position="38"/>
        <end position="137"/>
    </location>
</feature>
<organism evidence="9 10">
    <name type="scientific">Methanoculleus formosensis</name>
    <dbReference type="NCBI Taxonomy" id="2590886"/>
    <lineage>
        <taxon>Archaea</taxon>
        <taxon>Methanobacteriati</taxon>
        <taxon>Methanobacteriota</taxon>
        <taxon>Stenosarchaea group</taxon>
        <taxon>Methanomicrobia</taxon>
        <taxon>Methanomicrobiales</taxon>
        <taxon>Methanomicrobiaceae</taxon>
        <taxon>Methanoculleus</taxon>
    </lineage>
</organism>
<gene>
    <name evidence="9" type="ORF">FKB36_05690</name>
</gene>
<sequence length="484" mass="52561">MRVRDSGEGMEQGADETREGTKARAREIVDLVLPDGLMIFLGLVMAPIVIIPLLVPSLPGPVAEFFTMVDTTIIVIFVLEYVLKLGLAEDPVSHFLDRWHLLDLAIIMLPLLEVLPVAGSTLARSSPTLRLLRVVRVAAAGGRSVERRIEPAVSAAGPAPPAVSTMRIRGMVEGDGEGEFTPAGMKERLGDPSTGAWFDISGVSRPDLPVLSDILDLPAAYFESRLMRPSHPGITFAGTTRLIFVQEPERTFQSRRGVRVPVVTNTGLVIVHREKTIVTVSKAAARAGPGGNATVGAPLDARVLYGTLDGINEKYARILTEMEAELIRLESTPSNEMPENFLETVFQFKRVSSILAASLFHQKAVAANIARSIPGEGSWAGEKSVFDALADETAYLHETAGNLREGLLSLIDVHINTVSYEMNRAMRVIAVLSALVLIPTLIGQTLGMNILGTPFALSLWEVTAWTVISMLVVGWIFYRLGWLR</sequence>
<reference evidence="9" key="1">
    <citation type="submission" date="2019-06" db="EMBL/GenBank/DDBJ databases">
        <title>Methanoculleus strain from Tamsui River, Taipei, Taiwan.</title>
        <authorList>
            <person name="You Y.-T."/>
            <person name="Chen S.-C."/>
            <person name="Lai S.-J."/>
            <person name="Lee Y.-C."/>
            <person name="Lai M.-C."/>
        </authorList>
    </citation>
    <scope>NUCLEOTIDE SEQUENCE</scope>
    <source>
        <strain evidence="9">Afa-1</strain>
    </source>
</reference>
<evidence type="ECO:0000256" key="2">
    <source>
        <dbReference type="ARBA" id="ARBA00009765"/>
    </source>
</evidence>
<evidence type="ECO:0000256" key="7">
    <source>
        <dbReference type="SAM" id="Phobius"/>
    </source>
</evidence>
<name>A0A9E4ZMF2_9EURY</name>
<feature type="region of interest" description="Disordered" evidence="6">
    <location>
        <begin position="1"/>
        <end position="21"/>
    </location>
</feature>
<dbReference type="RefSeq" id="WP_261597065.1">
    <property type="nucleotide sequence ID" value="NZ_VHLL01000002.1"/>
</dbReference>
<dbReference type="Proteomes" id="UP001065682">
    <property type="component" value="Unassembled WGS sequence"/>
</dbReference>
<evidence type="ECO:0000256" key="6">
    <source>
        <dbReference type="SAM" id="MobiDB-lite"/>
    </source>
</evidence>
<dbReference type="GO" id="GO:0005216">
    <property type="term" value="F:monoatomic ion channel activity"/>
    <property type="evidence" value="ECO:0007669"/>
    <property type="project" value="InterPro"/>
</dbReference>
<dbReference type="SUPFAM" id="SSF144083">
    <property type="entry name" value="Magnesium transport protein CorA, transmembrane region"/>
    <property type="match status" value="1"/>
</dbReference>
<dbReference type="SUPFAM" id="SSF81324">
    <property type="entry name" value="Voltage-gated potassium channels"/>
    <property type="match status" value="1"/>
</dbReference>
<accession>A0A9E4ZMF2</accession>
<keyword evidence="5 7" id="KW-0472">Membrane</keyword>
<evidence type="ECO:0000256" key="1">
    <source>
        <dbReference type="ARBA" id="ARBA00004141"/>
    </source>
</evidence>
<keyword evidence="3 7" id="KW-0812">Transmembrane</keyword>
<dbReference type="Pfam" id="PF01544">
    <property type="entry name" value="CorA"/>
    <property type="match status" value="1"/>
</dbReference>
<evidence type="ECO:0000256" key="4">
    <source>
        <dbReference type="ARBA" id="ARBA00022989"/>
    </source>
</evidence>
<evidence type="ECO:0000256" key="3">
    <source>
        <dbReference type="ARBA" id="ARBA00022692"/>
    </source>
</evidence>
<comment type="subcellular location">
    <subcellularLocation>
        <location evidence="1">Membrane</location>
        <topology evidence="1">Multi-pass membrane protein</topology>
    </subcellularLocation>
</comment>
<proteinExistence type="inferred from homology"/>
<dbReference type="AlphaFoldDB" id="A0A9E4ZMF2"/>
<keyword evidence="10" id="KW-1185">Reference proteome</keyword>
<evidence type="ECO:0000313" key="9">
    <source>
        <dbReference type="EMBL" id="MCT8337000.1"/>
    </source>
</evidence>
<dbReference type="InterPro" id="IPR045863">
    <property type="entry name" value="CorA_TM1_TM2"/>
</dbReference>
<dbReference type="InterPro" id="IPR027359">
    <property type="entry name" value="Volt_channel_dom_sf"/>
</dbReference>
<dbReference type="InterPro" id="IPR045861">
    <property type="entry name" value="CorA_cytoplasmic_dom"/>
</dbReference>
<protein>
    <recommendedName>
        <fullName evidence="8">Ion transport domain-containing protein</fullName>
    </recommendedName>
</protein>
<dbReference type="GO" id="GO:0016020">
    <property type="term" value="C:membrane"/>
    <property type="evidence" value="ECO:0007669"/>
    <property type="project" value="UniProtKB-SubCell"/>
</dbReference>
<feature type="transmembrane region" description="Helical" evidence="7">
    <location>
        <begin position="62"/>
        <end position="79"/>
    </location>
</feature>
<feature type="transmembrane region" description="Helical" evidence="7">
    <location>
        <begin position="428"/>
        <end position="451"/>
    </location>
</feature>